<keyword evidence="1" id="KW-1185">Reference proteome</keyword>
<organism evidence="1 2">
    <name type="scientific">Romanomermis culicivorax</name>
    <name type="common">Nematode worm</name>
    <dbReference type="NCBI Taxonomy" id="13658"/>
    <lineage>
        <taxon>Eukaryota</taxon>
        <taxon>Metazoa</taxon>
        <taxon>Ecdysozoa</taxon>
        <taxon>Nematoda</taxon>
        <taxon>Enoplea</taxon>
        <taxon>Dorylaimia</taxon>
        <taxon>Mermithida</taxon>
        <taxon>Mermithoidea</taxon>
        <taxon>Mermithidae</taxon>
        <taxon>Romanomermis</taxon>
    </lineage>
</organism>
<dbReference type="WBParaSite" id="nRc.2.0.1.t42940-RA">
    <property type="protein sequence ID" value="nRc.2.0.1.t42940-RA"/>
    <property type="gene ID" value="nRc.2.0.1.g42940"/>
</dbReference>
<evidence type="ECO:0000313" key="1">
    <source>
        <dbReference type="Proteomes" id="UP000887565"/>
    </source>
</evidence>
<reference evidence="2" key="1">
    <citation type="submission" date="2022-11" db="UniProtKB">
        <authorList>
            <consortium name="WormBaseParasite"/>
        </authorList>
    </citation>
    <scope>IDENTIFICATION</scope>
</reference>
<sequence length="113" mass="12338">MSQVSKGGLPKTGKNLRISFEPFVALNAPVVQNRITTIAAARRRGNGRRTFRSISSGFVTEVANFHFQKTTFGEIRLVGGGSYLTIDDVAIGQIVEISITVMIDQKLIRTIGE</sequence>
<name>A0A915KVW7_ROMCU</name>
<proteinExistence type="predicted"/>
<evidence type="ECO:0000313" key="2">
    <source>
        <dbReference type="WBParaSite" id="nRc.2.0.1.t42940-RA"/>
    </source>
</evidence>
<dbReference type="Proteomes" id="UP000887565">
    <property type="component" value="Unplaced"/>
</dbReference>
<dbReference type="AlphaFoldDB" id="A0A915KVW7"/>
<accession>A0A915KVW7</accession>
<protein>
    <submittedName>
        <fullName evidence="2">Uncharacterized protein</fullName>
    </submittedName>
</protein>